<evidence type="ECO:0000256" key="1">
    <source>
        <dbReference type="SAM" id="MobiDB-lite"/>
    </source>
</evidence>
<feature type="compositionally biased region" description="Basic and acidic residues" evidence="1">
    <location>
        <begin position="32"/>
        <end position="45"/>
    </location>
</feature>
<dbReference type="Proteomes" id="UP000019462">
    <property type="component" value="Unassembled WGS sequence"/>
</dbReference>
<accession>W3VJW7</accession>
<gene>
    <name evidence="2" type="ORF">PaG_03889</name>
</gene>
<dbReference type="AlphaFoldDB" id="W3VJW7"/>
<protein>
    <submittedName>
        <fullName evidence="2">Uncharacterized protein</fullName>
    </submittedName>
</protein>
<organism evidence="2 3">
    <name type="scientific">Moesziomyces aphidis</name>
    <name type="common">Pseudozyma aphidis</name>
    <dbReference type="NCBI Taxonomy" id="84754"/>
    <lineage>
        <taxon>Eukaryota</taxon>
        <taxon>Fungi</taxon>
        <taxon>Dikarya</taxon>
        <taxon>Basidiomycota</taxon>
        <taxon>Ustilaginomycotina</taxon>
        <taxon>Ustilaginomycetes</taxon>
        <taxon>Ustilaginales</taxon>
        <taxon>Ustilaginaceae</taxon>
        <taxon>Moesziomyces</taxon>
    </lineage>
</organism>
<reference evidence="2 3" key="1">
    <citation type="journal article" date="2014" name="Genome Announc.">
        <title>Genome sequence of the basidiomycetous fungus Pseudozyma aphidis DSM70725, an efficient producer of biosurfactant mannosylerythritol lipids.</title>
        <authorList>
            <person name="Lorenz S."/>
            <person name="Guenther M."/>
            <person name="Grumaz C."/>
            <person name="Rupp S."/>
            <person name="Zibek S."/>
            <person name="Sohn K."/>
        </authorList>
    </citation>
    <scope>NUCLEOTIDE SEQUENCE [LARGE SCALE GENOMIC DNA]</scope>
    <source>
        <strain evidence="3">ATCC 32657 / CBS 517.83 / DSM 70725 / JCM 10318 / NBRC 10182 / NRRL Y-7954 / St-0401</strain>
    </source>
</reference>
<sequence>MTASGKIRKCAPSEEELEGSTDKEGVGSAKARAHDSKGKDASELISHEDKMRALAGISYDDFANLMTERRPSAPAPKFKVVHYYPRSSILDDELSTISPFGCLGLVQHRFKQTFNSVSEDPCSRFRGRVLTCIDGISREDFFVGSPFWIGRTAHFDVTLFNTAFHNELWRAGASSHAESYSYGTAHAPIGPDQVLLLVNTLDLGVSLLDVAKQVKSKVDQSVEITIETLQNVLIISTSKDPSISSASFALHLSCAASTALSTLSNYVRQYELRESVEITNTFSIHSELPTREENHHLEFEGTVYALGRYRSIRDFVPDCFIVDLSGMEFAGNENRIYCLTQHDV</sequence>
<dbReference type="OrthoDB" id="10646799at2759"/>
<comment type="caution">
    <text evidence="2">The sequence shown here is derived from an EMBL/GenBank/DDBJ whole genome shotgun (WGS) entry which is preliminary data.</text>
</comment>
<evidence type="ECO:0000313" key="2">
    <source>
        <dbReference type="EMBL" id="ETS61790.1"/>
    </source>
</evidence>
<dbReference type="HOGENOM" id="CLU_806803_0_0_1"/>
<dbReference type="EMBL" id="AWNI01000013">
    <property type="protein sequence ID" value="ETS61790.1"/>
    <property type="molecule type" value="Genomic_DNA"/>
</dbReference>
<keyword evidence="3" id="KW-1185">Reference proteome</keyword>
<evidence type="ECO:0000313" key="3">
    <source>
        <dbReference type="Proteomes" id="UP000019462"/>
    </source>
</evidence>
<proteinExistence type="predicted"/>
<name>W3VJW7_MOEAP</name>
<feature type="region of interest" description="Disordered" evidence="1">
    <location>
        <begin position="1"/>
        <end position="45"/>
    </location>
</feature>